<gene>
    <name evidence="1" type="ORF">ACFFHU_29230</name>
</gene>
<name>A0ABV6P5G6_9ACTN</name>
<reference evidence="1 2" key="1">
    <citation type="submission" date="2024-09" db="EMBL/GenBank/DDBJ databases">
        <authorList>
            <person name="Sun Q."/>
            <person name="Mori K."/>
        </authorList>
    </citation>
    <scope>NUCLEOTIDE SEQUENCE [LARGE SCALE GENOMIC DNA]</scope>
    <source>
        <strain evidence="1 2">TBRC 2205</strain>
    </source>
</reference>
<dbReference type="Proteomes" id="UP001589894">
    <property type="component" value="Unassembled WGS sequence"/>
</dbReference>
<evidence type="ECO:0000313" key="1">
    <source>
        <dbReference type="EMBL" id="MFC0568209.1"/>
    </source>
</evidence>
<sequence>MLHRNGITVTAGRNTARAALASGLPASVLADLTGTHVQTAVAWTRLTGRDWTDYVAKRAHDSSAAPGPS</sequence>
<keyword evidence="2" id="KW-1185">Reference proteome</keyword>
<organism evidence="1 2">
    <name type="scientific">Plantactinospora siamensis</name>
    <dbReference type="NCBI Taxonomy" id="555372"/>
    <lineage>
        <taxon>Bacteria</taxon>
        <taxon>Bacillati</taxon>
        <taxon>Actinomycetota</taxon>
        <taxon>Actinomycetes</taxon>
        <taxon>Micromonosporales</taxon>
        <taxon>Micromonosporaceae</taxon>
        <taxon>Plantactinospora</taxon>
    </lineage>
</organism>
<evidence type="ECO:0000313" key="2">
    <source>
        <dbReference type="Proteomes" id="UP001589894"/>
    </source>
</evidence>
<dbReference type="EMBL" id="JBHLUE010000034">
    <property type="protein sequence ID" value="MFC0568209.1"/>
    <property type="molecule type" value="Genomic_DNA"/>
</dbReference>
<accession>A0ABV6P5G6</accession>
<protein>
    <submittedName>
        <fullName evidence="1">Uncharacterized protein</fullName>
    </submittedName>
</protein>
<proteinExistence type="predicted"/>
<comment type="caution">
    <text evidence="1">The sequence shown here is derived from an EMBL/GenBank/DDBJ whole genome shotgun (WGS) entry which is preliminary data.</text>
</comment>
<dbReference type="RefSeq" id="WP_377343677.1">
    <property type="nucleotide sequence ID" value="NZ_JBHLUE010000034.1"/>
</dbReference>